<evidence type="ECO:0000256" key="2">
    <source>
        <dbReference type="ARBA" id="ARBA00008842"/>
    </source>
</evidence>
<sequence length="814" mass="92963">MHALCCISPVPLERESHPLTLSDEQSTIAFPMDQQNNHKASKPPINYKNGSSSPLMTKAYSSVAPPYLESVVDHDENRSLARSTTGLSVGEGSMKIGMSGDLTISVESRGCTNSSTNVGGILYKWVNYGKGWRPRWFVLQEGVLSYYKVHGPDKVSVNHERHKGLRVIGDEAQRLQRKQRNANVDEKRPRKPFGEHKLNPMSVRGTKRTKRTLMPDLMQRLHKLFLEAVWQSSWVCICFKLLLNLDSGNVNQLHDLAVSSLRESKSDDKKFYIYTGTKTLHLRAETKEDKIIWLEALQAAKDLFPRNSLIYGLAPPPEEISLGTEKLRKRLLDEGLSEELVLECEQIILSEFSEVKDKFNTLQQRRIHLLERLRLLEAEKVELETTVVDEMQSQGGHASGRGLKYHGSETDDSDDEADKSGGMEIDSDEEDEIFFDTKETLGSYRTSSSDISSELSELDESGDMELVGFNYPKIQRRTKLPEPKEKEKSGNSLLRLLHVAAFAVSGYASTETRTCKPFNPLLGETYEADFPDMGLRFFSEKVSHHPMIVACHCDGRGWKFWGDSNLKSKFWGRSIQLDPVGTLTLQFEDGEEFQWSKVTTSIYNLILGKLYVDHYGTMRITGNRDLSCKLKFKEQSIIDRNPHQVQGYVHDKSGEKLATLFGKWDESMYYIMGDLAAKPKHYDPMSEAILLWRRNPPAENPTRYGFSSFAIALNELTPGLKERLPPTDSRLRPDQRHLENGEYEDANSEKLRLEQKQRRASQLQEKGWQPHWFRKEKGKDTFQYTGGYWEARKDSNWKDCPDIFGPDLPEMPAE</sequence>
<comment type="caution">
    <text evidence="9">The sequence shown here is derived from an EMBL/GenBank/DDBJ whole genome shotgun (WGS) entry which is preliminary data.</text>
</comment>
<evidence type="ECO:0000256" key="5">
    <source>
        <dbReference type="ARBA" id="ARBA00023121"/>
    </source>
</evidence>
<evidence type="ECO:0000256" key="6">
    <source>
        <dbReference type="SAM" id="Coils"/>
    </source>
</evidence>
<evidence type="ECO:0000256" key="1">
    <source>
        <dbReference type="ARBA" id="ARBA00003361"/>
    </source>
</evidence>
<dbReference type="InterPro" id="IPR000648">
    <property type="entry name" value="Oxysterol-bd"/>
</dbReference>
<feature type="compositionally biased region" description="Basic and acidic residues" evidence="7">
    <location>
        <begin position="720"/>
        <end position="740"/>
    </location>
</feature>
<dbReference type="PANTHER" id="PTHR10972:SF96">
    <property type="entry name" value="OXYSTEROL-BINDING PROTEIN-RELATED PROTEIN 1A-RELATED"/>
    <property type="match status" value="1"/>
</dbReference>
<feature type="region of interest" description="Disordered" evidence="7">
    <location>
        <begin position="720"/>
        <end position="750"/>
    </location>
</feature>
<evidence type="ECO:0000313" key="10">
    <source>
        <dbReference type="Proteomes" id="UP000077202"/>
    </source>
</evidence>
<dbReference type="GO" id="GO:0006869">
    <property type="term" value="P:lipid transport"/>
    <property type="evidence" value="ECO:0007669"/>
    <property type="project" value="UniProtKB-KW"/>
</dbReference>
<evidence type="ECO:0000313" key="9">
    <source>
        <dbReference type="EMBL" id="OAE34742.1"/>
    </source>
</evidence>
<accession>A0A176WR14</accession>
<feature type="coiled-coil region" evidence="6">
    <location>
        <begin position="359"/>
        <end position="386"/>
    </location>
</feature>
<feature type="domain" description="PH" evidence="8">
    <location>
        <begin position="115"/>
        <end position="302"/>
    </location>
</feature>
<dbReference type="GO" id="GO:0032934">
    <property type="term" value="F:sterol binding"/>
    <property type="evidence" value="ECO:0007669"/>
    <property type="project" value="TreeGrafter"/>
</dbReference>
<protein>
    <recommendedName>
        <fullName evidence="8">PH domain-containing protein</fullName>
    </recommendedName>
</protein>
<keyword evidence="3" id="KW-0813">Transport</keyword>
<gene>
    <name evidence="9" type="ORF">AXG93_2528s1070</name>
</gene>
<keyword evidence="10" id="KW-1185">Reference proteome</keyword>
<dbReference type="GO" id="GO:0005829">
    <property type="term" value="C:cytosol"/>
    <property type="evidence" value="ECO:0007669"/>
    <property type="project" value="TreeGrafter"/>
</dbReference>
<feature type="compositionally biased region" description="Basic and acidic residues" evidence="7">
    <location>
        <begin position="183"/>
        <end position="198"/>
    </location>
</feature>
<dbReference type="FunFam" id="2.40.160.120:FF:000006">
    <property type="entry name" value="oxysterol-binding protein-related protein 1D isoform X1"/>
    <property type="match status" value="1"/>
</dbReference>
<reference evidence="9" key="1">
    <citation type="submission" date="2016-03" db="EMBL/GenBank/DDBJ databases">
        <title>Mechanisms controlling the formation of the plant cell surface in tip-growing cells are functionally conserved among land plants.</title>
        <authorList>
            <person name="Honkanen S."/>
            <person name="Jones V.A."/>
            <person name="Morieri G."/>
            <person name="Champion C."/>
            <person name="Hetherington A.J."/>
            <person name="Kelly S."/>
            <person name="Saint-Marcoux D."/>
            <person name="Proust H."/>
            <person name="Prescott H."/>
            <person name="Dolan L."/>
        </authorList>
    </citation>
    <scope>NUCLEOTIDE SEQUENCE [LARGE SCALE GENOMIC DNA]</scope>
    <source>
        <tissue evidence="9">Whole gametophyte</tissue>
    </source>
</reference>
<dbReference type="InterPro" id="IPR001849">
    <property type="entry name" value="PH_domain"/>
</dbReference>
<comment type="function">
    <text evidence="1">May be involved in the transport of sterols.</text>
</comment>
<dbReference type="PROSITE" id="PS50003">
    <property type="entry name" value="PH_DOMAIN"/>
    <property type="match status" value="1"/>
</dbReference>
<feature type="region of interest" description="Disordered" evidence="7">
    <location>
        <begin position="387"/>
        <end position="432"/>
    </location>
</feature>
<keyword evidence="4" id="KW-0445">Lipid transport</keyword>
<dbReference type="Gene3D" id="2.40.160.120">
    <property type="match status" value="1"/>
</dbReference>
<evidence type="ECO:0000256" key="4">
    <source>
        <dbReference type="ARBA" id="ARBA00023055"/>
    </source>
</evidence>
<dbReference type="AlphaFoldDB" id="A0A176WR14"/>
<dbReference type="InterPro" id="IPR011993">
    <property type="entry name" value="PH-like_dom_sf"/>
</dbReference>
<keyword evidence="6" id="KW-0175">Coiled coil</keyword>
<dbReference type="SMART" id="SM00233">
    <property type="entry name" value="PH"/>
    <property type="match status" value="1"/>
</dbReference>
<dbReference type="InterPro" id="IPR037239">
    <property type="entry name" value="OSBP_sf"/>
</dbReference>
<dbReference type="SUPFAM" id="SSF50729">
    <property type="entry name" value="PH domain-like"/>
    <property type="match status" value="1"/>
</dbReference>
<name>A0A176WR14_MARPO</name>
<comment type="similarity">
    <text evidence="2">Belongs to the OSBP family.</text>
</comment>
<organism evidence="9 10">
    <name type="scientific">Marchantia polymorpha subsp. ruderalis</name>
    <dbReference type="NCBI Taxonomy" id="1480154"/>
    <lineage>
        <taxon>Eukaryota</taxon>
        <taxon>Viridiplantae</taxon>
        <taxon>Streptophyta</taxon>
        <taxon>Embryophyta</taxon>
        <taxon>Marchantiophyta</taxon>
        <taxon>Marchantiopsida</taxon>
        <taxon>Marchantiidae</taxon>
        <taxon>Marchantiales</taxon>
        <taxon>Marchantiaceae</taxon>
        <taxon>Marchantia</taxon>
    </lineage>
</organism>
<evidence type="ECO:0000259" key="8">
    <source>
        <dbReference type="PROSITE" id="PS50003"/>
    </source>
</evidence>
<dbReference type="GO" id="GO:0016020">
    <property type="term" value="C:membrane"/>
    <property type="evidence" value="ECO:0007669"/>
    <property type="project" value="TreeGrafter"/>
</dbReference>
<dbReference type="PANTHER" id="PTHR10972">
    <property type="entry name" value="OXYSTEROL-BINDING PROTEIN-RELATED"/>
    <property type="match status" value="1"/>
</dbReference>
<dbReference type="SUPFAM" id="SSF144000">
    <property type="entry name" value="Oxysterol-binding protein-like"/>
    <property type="match status" value="1"/>
</dbReference>
<dbReference type="Gene3D" id="2.30.29.30">
    <property type="entry name" value="Pleckstrin-homology domain (PH domain)/Phosphotyrosine-binding domain (PTB)"/>
    <property type="match status" value="1"/>
</dbReference>
<dbReference type="Pfam" id="PF01237">
    <property type="entry name" value="Oxysterol_BP"/>
    <property type="match status" value="1"/>
</dbReference>
<feature type="region of interest" description="Disordered" evidence="7">
    <location>
        <begin position="178"/>
        <end position="201"/>
    </location>
</feature>
<evidence type="ECO:0000256" key="3">
    <source>
        <dbReference type="ARBA" id="ARBA00022448"/>
    </source>
</evidence>
<dbReference type="Proteomes" id="UP000077202">
    <property type="component" value="Unassembled WGS sequence"/>
</dbReference>
<keyword evidence="5" id="KW-0446">Lipid-binding</keyword>
<evidence type="ECO:0000256" key="7">
    <source>
        <dbReference type="SAM" id="MobiDB-lite"/>
    </source>
</evidence>
<dbReference type="EMBL" id="LVLJ01000312">
    <property type="protein sequence ID" value="OAE34742.1"/>
    <property type="molecule type" value="Genomic_DNA"/>
</dbReference>
<dbReference type="Pfam" id="PF00169">
    <property type="entry name" value="PH"/>
    <property type="match status" value="1"/>
</dbReference>
<proteinExistence type="inferred from homology"/>